<dbReference type="PATRIC" id="fig|1268237.3.peg.585"/>
<evidence type="ECO:0000256" key="1">
    <source>
        <dbReference type="SAM" id="Phobius"/>
    </source>
</evidence>
<accession>N9U532</accession>
<dbReference type="AlphaFoldDB" id="N9U532"/>
<dbReference type="EMBL" id="APVG01000004">
    <property type="protein sequence ID" value="ENY73479.1"/>
    <property type="molecule type" value="Genomic_DNA"/>
</dbReference>
<dbReference type="PANTHER" id="PTHR34351:SF1">
    <property type="entry name" value="SLR1927 PROTEIN"/>
    <property type="match status" value="1"/>
</dbReference>
<gene>
    <name evidence="2" type="ORF">G114_02979</name>
</gene>
<keyword evidence="3" id="KW-1185">Reference proteome</keyword>
<dbReference type="OrthoDB" id="5298497at2"/>
<dbReference type="Proteomes" id="UP000023775">
    <property type="component" value="Unassembled WGS sequence"/>
</dbReference>
<keyword evidence="1" id="KW-1133">Transmembrane helix</keyword>
<dbReference type="RefSeq" id="WP_005347677.1">
    <property type="nucleotide sequence ID" value="NZ_APVG01000004.1"/>
</dbReference>
<proteinExistence type="predicted"/>
<feature type="transmembrane region" description="Helical" evidence="1">
    <location>
        <begin position="29"/>
        <end position="52"/>
    </location>
</feature>
<name>N9U532_9GAMM</name>
<protein>
    <submittedName>
        <fullName evidence="2">Uncharacterized protein</fullName>
    </submittedName>
</protein>
<sequence length="308" mass="34343">MTRWQQWQQGWLARRIPPARQITLSRHNLFILPTRLGWLFLLTLFSIFLLGANYQSNLVLLLAYGMGSLLLVTMLLTHRNLSGLRLAGSSPQLGEVGCPAPLPITLSGHARALVITQNDSQLHLAESHSGVQTLTLALMGARRGRLPLERLRIESCYPLGLFRCWSLLDLELSLWLAPSPLAAPLLDPEGEGEQDDQHVRPAPIGDFHELRPYQRGEPQSRIAWRQLARGRGLLSKRFSEGGGAPDCLTLGRVRGDLEQRLATLAWWCQHLCHEGHPFTLVLEAPQGPDASAAFLRECRWALARYGAA</sequence>
<comment type="caution">
    <text evidence="2">The sequence shown here is derived from an EMBL/GenBank/DDBJ whole genome shotgun (WGS) entry which is preliminary data.</text>
</comment>
<evidence type="ECO:0000313" key="3">
    <source>
        <dbReference type="Proteomes" id="UP000023775"/>
    </source>
</evidence>
<feature type="transmembrane region" description="Helical" evidence="1">
    <location>
        <begin position="58"/>
        <end position="76"/>
    </location>
</feature>
<dbReference type="eggNOG" id="COG1721">
    <property type="taxonomic scope" value="Bacteria"/>
</dbReference>
<keyword evidence="1" id="KW-0472">Membrane</keyword>
<organism evidence="2 3">
    <name type="scientific">Aeromonas diversa CDC 2478-85</name>
    <dbReference type="NCBI Taxonomy" id="1268237"/>
    <lineage>
        <taxon>Bacteria</taxon>
        <taxon>Pseudomonadati</taxon>
        <taxon>Pseudomonadota</taxon>
        <taxon>Gammaproteobacteria</taxon>
        <taxon>Aeromonadales</taxon>
        <taxon>Aeromonadaceae</taxon>
        <taxon>Aeromonas</taxon>
    </lineage>
</organism>
<dbReference type="PANTHER" id="PTHR34351">
    <property type="entry name" value="SLR1927 PROTEIN-RELATED"/>
    <property type="match status" value="1"/>
</dbReference>
<evidence type="ECO:0000313" key="2">
    <source>
        <dbReference type="EMBL" id="ENY73479.1"/>
    </source>
</evidence>
<reference evidence="2 3" key="1">
    <citation type="journal article" date="2013" name="Genome Announc.">
        <title>Draft Genome Sequence of the Aeromonas diversa Type Strain.</title>
        <authorList>
            <person name="Farfan M."/>
            <person name="Spataro N."/>
            <person name="Sanglas A."/>
            <person name="Albarral V."/>
            <person name="Loren J.G."/>
            <person name="Bosch E."/>
            <person name="Fuste M.C."/>
        </authorList>
    </citation>
    <scope>NUCLEOTIDE SEQUENCE [LARGE SCALE GENOMIC DNA]</scope>
    <source>
        <strain evidence="2 3">2478-85</strain>
    </source>
</reference>
<keyword evidence="1" id="KW-0812">Transmembrane</keyword>